<proteinExistence type="predicted"/>
<accession>A0A315EIL2</accession>
<dbReference type="AlphaFoldDB" id="A0A315EIL2"/>
<evidence type="ECO:0000313" key="2">
    <source>
        <dbReference type="Proteomes" id="UP000250790"/>
    </source>
</evidence>
<dbReference type="Proteomes" id="UP000250790">
    <property type="component" value="Unassembled WGS sequence"/>
</dbReference>
<gene>
    <name evidence="1" type="ORF">B9Z37_03905</name>
</gene>
<keyword evidence="2" id="KW-1185">Reference proteome</keyword>
<organism evidence="1 2">
    <name type="scientific">Limnohabitans parvus II-B4</name>
    <dbReference type="NCBI Taxonomy" id="1293052"/>
    <lineage>
        <taxon>Bacteria</taxon>
        <taxon>Pseudomonadati</taxon>
        <taxon>Pseudomonadota</taxon>
        <taxon>Betaproteobacteria</taxon>
        <taxon>Burkholderiales</taxon>
        <taxon>Comamonadaceae</taxon>
        <taxon>Limnohabitans</taxon>
    </lineage>
</organism>
<sequence>MSKKSVDEIISLAKNIINQAANNGEAAAASPELMDAIQSVTAQIKRSAGSDSELAALVDQVQSLAKGADKQ</sequence>
<reference evidence="1 2" key="1">
    <citation type="submission" date="2017-04" db="EMBL/GenBank/DDBJ databases">
        <title>Unexpected and diverse lifestyles within the genus Limnohabitans.</title>
        <authorList>
            <person name="Kasalicky V."/>
            <person name="Mehrshad M."/>
            <person name="Andrei S.-A."/>
            <person name="Salcher M."/>
            <person name="Kratochvilova H."/>
            <person name="Simek K."/>
            <person name="Ghai R."/>
        </authorList>
    </citation>
    <scope>NUCLEOTIDE SEQUENCE [LARGE SCALE GENOMIC DNA]</scope>
    <source>
        <strain evidence="1 2">II-B4</strain>
    </source>
</reference>
<comment type="caution">
    <text evidence="1">The sequence shown here is derived from an EMBL/GenBank/DDBJ whole genome shotgun (WGS) entry which is preliminary data.</text>
</comment>
<evidence type="ECO:0000313" key="1">
    <source>
        <dbReference type="EMBL" id="PUE55694.1"/>
    </source>
</evidence>
<dbReference type="RefSeq" id="WP_108311685.1">
    <property type="nucleotide sequence ID" value="NZ_NESN01000001.1"/>
</dbReference>
<dbReference type="EMBL" id="NESN01000001">
    <property type="protein sequence ID" value="PUE55694.1"/>
    <property type="molecule type" value="Genomic_DNA"/>
</dbReference>
<name>A0A315EIL2_9BURK</name>
<protein>
    <submittedName>
        <fullName evidence="1">Uncharacterized protein</fullName>
    </submittedName>
</protein>